<feature type="binding site" evidence="1">
    <location>
        <position position="61"/>
    </location>
    <ligand>
        <name>substrate</name>
    </ligand>
</feature>
<keyword evidence="1 2" id="KW-0547">Nucleotide-binding</keyword>
<comment type="catalytic activity">
    <reaction evidence="2">
        <text>(6S)-5-formyl-5,6,7,8-tetrahydrofolate + ATP = (6R)-5,10-methenyltetrahydrofolate + ADP + phosphate</text>
        <dbReference type="Rhea" id="RHEA:10488"/>
        <dbReference type="ChEBI" id="CHEBI:30616"/>
        <dbReference type="ChEBI" id="CHEBI:43474"/>
        <dbReference type="ChEBI" id="CHEBI:57455"/>
        <dbReference type="ChEBI" id="CHEBI:57457"/>
        <dbReference type="ChEBI" id="CHEBI:456216"/>
        <dbReference type="EC" id="6.3.3.2"/>
    </reaction>
</comment>
<organism evidence="3 4">
    <name type="scientific">Flavisphingopyxis soli</name>
    <dbReference type="NCBI Taxonomy" id="2601267"/>
    <lineage>
        <taxon>Bacteria</taxon>
        <taxon>Pseudomonadati</taxon>
        <taxon>Pseudomonadota</taxon>
        <taxon>Alphaproteobacteria</taxon>
        <taxon>Sphingomonadales</taxon>
        <taxon>Sphingopyxidaceae</taxon>
        <taxon>Flavisphingopyxis</taxon>
    </lineage>
</organism>
<dbReference type="PANTHER" id="PTHR23407:SF11">
    <property type="entry name" value="CHROMOSOME UNDETERMINED SCAFFOLD_24, WHOLE GENOME SHOTGUN SEQUENCE"/>
    <property type="match status" value="1"/>
</dbReference>
<sequence>MSDRAETKAQLRQRLRFRRASHVAAMAAWERGIVFAHPPSPLLELIAGRKVVAIHAAHGDEPDIARIGAALVDAGHRLAMPRLGESAGTMDFAAYEPGDALEPTRYGLAHPVADAPTLAPDAIVCPLIGFDRAMHRLGQGGGYYDRAFAAYPHAMRIGIGWSVQECDALPHEDHDMSLNAVLTEREWIVAS</sequence>
<gene>
    <name evidence="3" type="ORF">FSZ31_09975</name>
</gene>
<evidence type="ECO:0000256" key="2">
    <source>
        <dbReference type="RuleBase" id="RU361279"/>
    </source>
</evidence>
<comment type="caution">
    <text evidence="3">The sequence shown here is derived from an EMBL/GenBank/DDBJ whole genome shotgun (WGS) entry which is preliminary data.</text>
</comment>
<dbReference type="Gene3D" id="3.40.50.10420">
    <property type="entry name" value="NagB/RpiA/CoA transferase-like"/>
    <property type="match status" value="1"/>
</dbReference>
<dbReference type="GO" id="GO:0009396">
    <property type="term" value="P:folic acid-containing compound biosynthetic process"/>
    <property type="evidence" value="ECO:0007669"/>
    <property type="project" value="TreeGrafter"/>
</dbReference>
<evidence type="ECO:0000313" key="4">
    <source>
        <dbReference type="Proteomes" id="UP000321129"/>
    </source>
</evidence>
<dbReference type="GO" id="GO:0035999">
    <property type="term" value="P:tetrahydrofolate interconversion"/>
    <property type="evidence" value="ECO:0007669"/>
    <property type="project" value="TreeGrafter"/>
</dbReference>
<dbReference type="Proteomes" id="UP000321129">
    <property type="component" value="Unassembled WGS sequence"/>
</dbReference>
<evidence type="ECO:0000313" key="3">
    <source>
        <dbReference type="EMBL" id="TXC69233.1"/>
    </source>
</evidence>
<evidence type="ECO:0000256" key="1">
    <source>
        <dbReference type="PIRSR" id="PIRSR006806-1"/>
    </source>
</evidence>
<keyword evidence="4" id="KW-1185">Reference proteome</keyword>
<dbReference type="InterPro" id="IPR024185">
    <property type="entry name" value="FTHF_cligase-like_sf"/>
</dbReference>
<comment type="cofactor">
    <cofactor evidence="2">
        <name>Mg(2+)</name>
        <dbReference type="ChEBI" id="CHEBI:18420"/>
    </cofactor>
</comment>
<dbReference type="GO" id="GO:0046872">
    <property type="term" value="F:metal ion binding"/>
    <property type="evidence" value="ECO:0007669"/>
    <property type="project" value="UniProtKB-KW"/>
</dbReference>
<dbReference type="EC" id="6.3.3.2" evidence="2"/>
<dbReference type="PANTHER" id="PTHR23407">
    <property type="entry name" value="ATPASE INHIBITOR/5-FORMYLTETRAHYDROFOLATE CYCLO-LIGASE"/>
    <property type="match status" value="1"/>
</dbReference>
<proteinExistence type="inferred from homology"/>
<keyword evidence="2" id="KW-0479">Metal-binding</keyword>
<dbReference type="RefSeq" id="WP_147123187.1">
    <property type="nucleotide sequence ID" value="NZ_VOPY01000002.1"/>
</dbReference>
<dbReference type="PIRSF" id="PIRSF006806">
    <property type="entry name" value="FTHF_cligase"/>
    <property type="match status" value="1"/>
</dbReference>
<keyword evidence="2" id="KW-0460">Magnesium</keyword>
<dbReference type="AlphaFoldDB" id="A0A5C6U875"/>
<dbReference type="GO" id="GO:0030272">
    <property type="term" value="F:5-formyltetrahydrofolate cyclo-ligase activity"/>
    <property type="evidence" value="ECO:0007669"/>
    <property type="project" value="UniProtKB-EC"/>
</dbReference>
<dbReference type="OrthoDB" id="9801938at2"/>
<dbReference type="SUPFAM" id="SSF100950">
    <property type="entry name" value="NagB/RpiA/CoA transferase-like"/>
    <property type="match status" value="1"/>
</dbReference>
<dbReference type="GO" id="GO:0005524">
    <property type="term" value="F:ATP binding"/>
    <property type="evidence" value="ECO:0007669"/>
    <property type="project" value="UniProtKB-KW"/>
</dbReference>
<dbReference type="InterPro" id="IPR037171">
    <property type="entry name" value="NagB/RpiA_transferase-like"/>
</dbReference>
<dbReference type="Pfam" id="PF01812">
    <property type="entry name" value="5-FTHF_cyc-lig"/>
    <property type="match status" value="1"/>
</dbReference>
<keyword evidence="1 2" id="KW-0067">ATP-binding</keyword>
<accession>A0A5C6U875</accession>
<comment type="similarity">
    <text evidence="2">Belongs to the 5-formyltetrahydrofolate cyclo-ligase family.</text>
</comment>
<protein>
    <recommendedName>
        <fullName evidence="2">5-formyltetrahydrofolate cyclo-ligase</fullName>
        <ecNumber evidence="2">6.3.3.2</ecNumber>
    </recommendedName>
</protein>
<reference evidence="3 4" key="1">
    <citation type="submission" date="2019-08" db="EMBL/GenBank/DDBJ databases">
        <title>Sphingorhabdus soil sp. nov., isolated from arctic soil.</title>
        <authorList>
            <person name="Liu Y."/>
        </authorList>
    </citation>
    <scope>NUCLEOTIDE SEQUENCE [LARGE SCALE GENOMIC DNA]</scope>
    <source>
        <strain evidence="3 4">D-2Q-5-6</strain>
    </source>
</reference>
<dbReference type="InterPro" id="IPR002698">
    <property type="entry name" value="FTHF_cligase"/>
</dbReference>
<name>A0A5C6U875_9SPHN</name>
<dbReference type="EMBL" id="VOPY01000002">
    <property type="protein sequence ID" value="TXC69233.1"/>
    <property type="molecule type" value="Genomic_DNA"/>
</dbReference>
<dbReference type="NCBIfam" id="TIGR02727">
    <property type="entry name" value="MTHFS_bact"/>
    <property type="match status" value="1"/>
</dbReference>
<feature type="binding site" evidence="1">
    <location>
        <begin position="136"/>
        <end position="144"/>
    </location>
    <ligand>
        <name>ATP</name>
        <dbReference type="ChEBI" id="CHEBI:30616"/>
    </ligand>
</feature>
<keyword evidence="3" id="KW-0436">Ligase</keyword>